<gene>
    <name evidence="6" type="ORF">C7B43_01190</name>
</gene>
<dbReference type="GO" id="GO:0006227">
    <property type="term" value="P:dUDP biosynthetic process"/>
    <property type="evidence" value="ECO:0007669"/>
    <property type="project" value="TreeGrafter"/>
</dbReference>
<name>A0A2T2XBP6_9FIRM</name>
<evidence type="ECO:0000256" key="2">
    <source>
        <dbReference type="ARBA" id="ARBA00017144"/>
    </source>
</evidence>
<dbReference type="GO" id="GO:0006235">
    <property type="term" value="P:dTTP biosynthetic process"/>
    <property type="evidence" value="ECO:0007669"/>
    <property type="project" value="TreeGrafter"/>
</dbReference>
<evidence type="ECO:0000256" key="4">
    <source>
        <dbReference type="ARBA" id="ARBA00022840"/>
    </source>
</evidence>
<organism evidence="6 7">
    <name type="scientific">Sulfobacillus benefaciens</name>
    <dbReference type="NCBI Taxonomy" id="453960"/>
    <lineage>
        <taxon>Bacteria</taxon>
        <taxon>Bacillati</taxon>
        <taxon>Bacillota</taxon>
        <taxon>Clostridia</taxon>
        <taxon>Eubacteriales</taxon>
        <taxon>Clostridiales Family XVII. Incertae Sedis</taxon>
        <taxon>Sulfobacillus</taxon>
    </lineage>
</organism>
<dbReference type="PANTHER" id="PTHR10344">
    <property type="entry name" value="THYMIDYLATE KINASE"/>
    <property type="match status" value="1"/>
</dbReference>
<dbReference type="GO" id="GO:0005737">
    <property type="term" value="C:cytoplasm"/>
    <property type="evidence" value="ECO:0007669"/>
    <property type="project" value="TreeGrafter"/>
</dbReference>
<reference evidence="6 7" key="1">
    <citation type="journal article" date="2014" name="BMC Genomics">
        <title>Comparison of environmental and isolate Sulfobacillus genomes reveals diverse carbon, sulfur, nitrogen, and hydrogen metabolisms.</title>
        <authorList>
            <person name="Justice N.B."/>
            <person name="Norman A."/>
            <person name="Brown C.T."/>
            <person name="Singh A."/>
            <person name="Thomas B.C."/>
            <person name="Banfield J.F."/>
        </authorList>
    </citation>
    <scope>NUCLEOTIDE SEQUENCE [LARGE SCALE GENOMIC DNA]</scope>
    <source>
        <strain evidence="6">AMDSBA1</strain>
    </source>
</reference>
<protein>
    <recommendedName>
        <fullName evidence="2">Thymidylate kinase</fullName>
    </recommendedName>
</protein>
<sequence>MPKPVHTVQPEWSRVPPYYDGLYVGIDGLDGSGRTTLALALKTRLQSEGYPTVVVTPFPNTRTHQFITQVKHDRRLHAKSRHLLYASLFAMTTQHVILPHLTAGYVVLSDRSWLSLYARAVAQGLDTAWVRTTLGFALVPDMIIEPQSDPLSVSRRKLTVSDSLDTLESAPNRNSFEGFVEFQTQIHDILEGLKGEADWHLLNLQPDPSLEIDRIAHHIISQLEGSDAPS</sequence>
<dbReference type="InterPro" id="IPR027417">
    <property type="entry name" value="P-loop_NTPase"/>
</dbReference>
<keyword evidence="4" id="KW-0067">ATP-binding</keyword>
<dbReference type="GO" id="GO:0005524">
    <property type="term" value="F:ATP binding"/>
    <property type="evidence" value="ECO:0007669"/>
    <property type="project" value="UniProtKB-KW"/>
</dbReference>
<dbReference type="AlphaFoldDB" id="A0A2T2XBP6"/>
<comment type="caution">
    <text evidence="6">The sequence shown here is derived from an EMBL/GenBank/DDBJ whole genome shotgun (WGS) entry which is preliminary data.</text>
</comment>
<evidence type="ECO:0000313" key="6">
    <source>
        <dbReference type="EMBL" id="PSR31866.1"/>
    </source>
</evidence>
<comment type="similarity">
    <text evidence="1">Belongs to the thymidylate kinase family.</text>
</comment>
<dbReference type="Pfam" id="PF02223">
    <property type="entry name" value="Thymidylate_kin"/>
    <property type="match status" value="1"/>
</dbReference>
<evidence type="ECO:0000259" key="5">
    <source>
        <dbReference type="Pfam" id="PF02223"/>
    </source>
</evidence>
<dbReference type="SUPFAM" id="SSF52540">
    <property type="entry name" value="P-loop containing nucleoside triphosphate hydrolases"/>
    <property type="match status" value="1"/>
</dbReference>
<dbReference type="EMBL" id="PXYT01000001">
    <property type="protein sequence ID" value="PSR31866.1"/>
    <property type="molecule type" value="Genomic_DNA"/>
</dbReference>
<dbReference type="InterPro" id="IPR039430">
    <property type="entry name" value="Thymidylate_kin-like_dom"/>
</dbReference>
<dbReference type="Proteomes" id="UP000242699">
    <property type="component" value="Unassembled WGS sequence"/>
</dbReference>
<accession>A0A2T2XBP6</accession>
<evidence type="ECO:0000256" key="1">
    <source>
        <dbReference type="ARBA" id="ARBA00009776"/>
    </source>
</evidence>
<proteinExistence type="inferred from homology"/>
<evidence type="ECO:0000256" key="3">
    <source>
        <dbReference type="ARBA" id="ARBA00022741"/>
    </source>
</evidence>
<dbReference type="GO" id="GO:0006233">
    <property type="term" value="P:dTDP biosynthetic process"/>
    <property type="evidence" value="ECO:0007669"/>
    <property type="project" value="TreeGrafter"/>
</dbReference>
<dbReference type="GO" id="GO:0004798">
    <property type="term" value="F:dTMP kinase activity"/>
    <property type="evidence" value="ECO:0007669"/>
    <property type="project" value="TreeGrafter"/>
</dbReference>
<dbReference type="PANTHER" id="PTHR10344:SF4">
    <property type="entry name" value="UMP-CMP KINASE 2, MITOCHONDRIAL"/>
    <property type="match status" value="1"/>
</dbReference>
<dbReference type="Gene3D" id="3.40.50.300">
    <property type="entry name" value="P-loop containing nucleotide triphosphate hydrolases"/>
    <property type="match status" value="1"/>
</dbReference>
<keyword evidence="3" id="KW-0547">Nucleotide-binding</keyword>
<evidence type="ECO:0000313" key="7">
    <source>
        <dbReference type="Proteomes" id="UP000242699"/>
    </source>
</evidence>
<feature type="domain" description="Thymidylate kinase-like" evidence="5">
    <location>
        <begin position="26"/>
        <end position="147"/>
    </location>
</feature>